<dbReference type="Proteomes" id="UP001383192">
    <property type="component" value="Unassembled WGS sequence"/>
</dbReference>
<accession>A0AAW0B508</accession>
<dbReference type="EMBL" id="JAYKXP010000184">
    <property type="protein sequence ID" value="KAK7020645.1"/>
    <property type="molecule type" value="Genomic_DNA"/>
</dbReference>
<organism evidence="2 3">
    <name type="scientific">Paramarasmius palmivorus</name>
    <dbReference type="NCBI Taxonomy" id="297713"/>
    <lineage>
        <taxon>Eukaryota</taxon>
        <taxon>Fungi</taxon>
        <taxon>Dikarya</taxon>
        <taxon>Basidiomycota</taxon>
        <taxon>Agaricomycotina</taxon>
        <taxon>Agaricomycetes</taxon>
        <taxon>Agaricomycetidae</taxon>
        <taxon>Agaricales</taxon>
        <taxon>Marasmiineae</taxon>
        <taxon>Marasmiaceae</taxon>
        <taxon>Paramarasmius</taxon>
    </lineage>
</organism>
<comment type="caution">
    <text evidence="2">The sequence shown here is derived from an EMBL/GenBank/DDBJ whole genome shotgun (WGS) entry which is preliminary data.</text>
</comment>
<gene>
    <name evidence="2" type="ORF">VNI00_017683</name>
    <name evidence="1" type="ORF">VNI00_018630</name>
</gene>
<sequence length="647" mass="73590">MLDTNAANVQKEVHHPGKTSVLDDDSLLAVLKTSISLFIDKGQSVTPLLLMKKGFETALQQILYRRVKLRNVEQLYLFEDSLRQKDFLAGYVRQLRVCSACTPGDVDNPAYTNPYYTRIPGAVAFVVTSTSSTVRFLSLEVSQHPVIIHAFRTTIFPQLTVLEVNHYMLLAPDAIAGFNQALIRGVREMDPSSEIHRTSQLSVGILPVLPWPTLERLVLLCEVTIPDYATPPFDYRYITKPIDIAIVQDGGFDGMFNYDHFLRHLKLPLNVQSAVLVDETSPEYLRQHPENQWHPKTLIVPYPWLQASPNSTPHAMPLISNTIGSDIYNEEFWTRAREVVMNRTGGPTFHNSLENSLLPELYKTIKVTTSTKIAKLRNTLVGNALVASMVQNMFIACEDRANLGDDENGGRVATHVGDVVHAIAPTVVRLTIRLETLPDVLYTLRAIPFPELREIQASYYYFLDISTSIKLHSRLKQYFREGHRNDPPKTKRLTIASDQGKFPQLERVFAICGREDLEYRGTIFDMSHLNSVKELVFLMESRSGFAFDVKYYLKRLVPPADVEVIVLTSFRGPAVKVVETERKKFDRRIVIPRVGPDGEIASPLYYYLNASPLDDVYWTQLKRYVQNRKYTVSLFHAETFKPLVLDV</sequence>
<keyword evidence="3" id="KW-1185">Reference proteome</keyword>
<evidence type="ECO:0000313" key="1">
    <source>
        <dbReference type="EMBL" id="KAK7017501.1"/>
    </source>
</evidence>
<protein>
    <submittedName>
        <fullName evidence="2">Uncharacterized protein</fullName>
    </submittedName>
</protein>
<evidence type="ECO:0000313" key="2">
    <source>
        <dbReference type="EMBL" id="KAK7020645.1"/>
    </source>
</evidence>
<name>A0AAW0B508_9AGAR</name>
<evidence type="ECO:0000313" key="3">
    <source>
        <dbReference type="Proteomes" id="UP001383192"/>
    </source>
</evidence>
<proteinExistence type="predicted"/>
<reference evidence="2 3" key="1">
    <citation type="submission" date="2024-01" db="EMBL/GenBank/DDBJ databases">
        <title>A draft genome for a cacao thread blight-causing isolate of Paramarasmius palmivorus.</title>
        <authorList>
            <person name="Baruah I.K."/>
            <person name="Bukari Y."/>
            <person name="Amoako-Attah I."/>
            <person name="Meinhardt L.W."/>
            <person name="Bailey B.A."/>
            <person name="Cohen S.P."/>
        </authorList>
    </citation>
    <scope>NUCLEOTIDE SEQUENCE [LARGE SCALE GENOMIC DNA]</scope>
    <source>
        <strain evidence="2 3">GH-12</strain>
    </source>
</reference>
<dbReference type="EMBL" id="JAYKXP010000253">
    <property type="protein sequence ID" value="KAK7017501.1"/>
    <property type="molecule type" value="Genomic_DNA"/>
</dbReference>
<dbReference type="AlphaFoldDB" id="A0AAW0B508"/>